<evidence type="ECO:0000313" key="2">
    <source>
        <dbReference type="Proteomes" id="UP001519460"/>
    </source>
</evidence>
<dbReference type="Proteomes" id="UP001519460">
    <property type="component" value="Unassembled WGS sequence"/>
</dbReference>
<evidence type="ECO:0000313" key="1">
    <source>
        <dbReference type="EMBL" id="KAK7504223.1"/>
    </source>
</evidence>
<accession>A0ABD0LYN4</accession>
<dbReference type="AlphaFoldDB" id="A0ABD0LYN4"/>
<comment type="caution">
    <text evidence="1">The sequence shown here is derived from an EMBL/GenBank/DDBJ whole genome shotgun (WGS) entry which is preliminary data.</text>
</comment>
<reference evidence="1 2" key="1">
    <citation type="journal article" date="2023" name="Sci. Data">
        <title>Genome assembly of the Korean intertidal mud-creeper Batillaria attramentaria.</title>
        <authorList>
            <person name="Patra A.K."/>
            <person name="Ho P.T."/>
            <person name="Jun S."/>
            <person name="Lee S.J."/>
            <person name="Kim Y."/>
            <person name="Won Y.J."/>
        </authorList>
    </citation>
    <scope>NUCLEOTIDE SEQUENCE [LARGE SCALE GENOMIC DNA]</scope>
    <source>
        <strain evidence="1">Wonlab-2016</strain>
    </source>
</reference>
<name>A0ABD0LYN4_9CAEN</name>
<sequence>MAMSPVKVSSLTSRDGTPLCHDHRRNYGWGFVDEGGWLGYGSGCFRMNQDETSSFPVWRLSDLSIFCQKRWSESSEVLRAMFGSAHGSDEFCRVKMKWK</sequence>
<proteinExistence type="predicted"/>
<organism evidence="1 2">
    <name type="scientific">Batillaria attramentaria</name>
    <dbReference type="NCBI Taxonomy" id="370345"/>
    <lineage>
        <taxon>Eukaryota</taxon>
        <taxon>Metazoa</taxon>
        <taxon>Spiralia</taxon>
        <taxon>Lophotrochozoa</taxon>
        <taxon>Mollusca</taxon>
        <taxon>Gastropoda</taxon>
        <taxon>Caenogastropoda</taxon>
        <taxon>Sorbeoconcha</taxon>
        <taxon>Cerithioidea</taxon>
        <taxon>Batillariidae</taxon>
        <taxon>Batillaria</taxon>
    </lineage>
</organism>
<gene>
    <name evidence="1" type="ORF">BaRGS_00004527</name>
</gene>
<keyword evidence="2" id="KW-1185">Reference proteome</keyword>
<dbReference type="EMBL" id="JACVVK020000016">
    <property type="protein sequence ID" value="KAK7504223.1"/>
    <property type="molecule type" value="Genomic_DNA"/>
</dbReference>
<protein>
    <submittedName>
        <fullName evidence="1">Uncharacterized protein</fullName>
    </submittedName>
</protein>